<sequence>MNVEHLIFDLDNTLYPSSGNMDKGITQRMMNFVASFFDVSYEEAVKIRAEHIRNFSTTLEWLRSEGLSDVESYFAAVHPPYEADELEENPSLRPFLESIRIPKIILTNAPSEHAERVLEKLRVRDLFTAVCDIRTSGLLGKPYPQAFRSALEKCGGTTENTLFIDDMKKYTDGFAALGGTAVLTGDKIGHALNPKSNAVAKEKPLRPGRTIRIPSVYDLPKLISELSLSN</sequence>
<dbReference type="SFLD" id="SFLDS00003">
    <property type="entry name" value="Haloacid_Dehalogenase"/>
    <property type="match status" value="1"/>
</dbReference>
<dbReference type="GeneID" id="78316811"/>
<dbReference type="NCBIfam" id="TIGR01509">
    <property type="entry name" value="HAD-SF-IA-v3"/>
    <property type="match status" value="1"/>
</dbReference>
<dbReference type="GO" id="GO:0016787">
    <property type="term" value="F:hydrolase activity"/>
    <property type="evidence" value="ECO:0007669"/>
    <property type="project" value="UniProtKB-KW"/>
</dbReference>
<dbReference type="Gene3D" id="3.40.50.1000">
    <property type="entry name" value="HAD superfamily/HAD-like"/>
    <property type="match status" value="1"/>
</dbReference>
<evidence type="ECO:0000313" key="2">
    <source>
        <dbReference type="Proteomes" id="UP000190423"/>
    </source>
</evidence>
<protein>
    <submittedName>
        <fullName evidence="1">Putative hydrolase of the HAD superfamily</fullName>
    </submittedName>
</protein>
<dbReference type="InterPro" id="IPR036412">
    <property type="entry name" value="HAD-like_sf"/>
</dbReference>
<dbReference type="Proteomes" id="UP000190423">
    <property type="component" value="Unassembled WGS sequence"/>
</dbReference>
<proteinExistence type="predicted"/>
<gene>
    <name evidence="1" type="ORF">SAMN02745149_01521</name>
</gene>
<dbReference type="STRING" id="261392.SAMN02745149_01521"/>
<name>A0A1T4L980_TREPO</name>
<dbReference type="InterPro" id="IPR023214">
    <property type="entry name" value="HAD_sf"/>
</dbReference>
<dbReference type="Pfam" id="PF00702">
    <property type="entry name" value="Hydrolase"/>
    <property type="match status" value="1"/>
</dbReference>
<dbReference type="InterPro" id="IPR006439">
    <property type="entry name" value="HAD-SF_hydro_IA"/>
</dbReference>
<keyword evidence="2" id="KW-1185">Reference proteome</keyword>
<reference evidence="1 2" key="1">
    <citation type="submission" date="2017-02" db="EMBL/GenBank/DDBJ databases">
        <authorList>
            <person name="Peterson S.W."/>
        </authorList>
    </citation>
    <scope>NUCLEOTIDE SEQUENCE [LARGE SCALE GENOMIC DNA]</scope>
    <source>
        <strain evidence="1 2">ATCC BAA-908</strain>
    </source>
</reference>
<accession>A0A1T4L980</accession>
<organism evidence="1 2">
    <name type="scientific">Treponema porcinum</name>
    <dbReference type="NCBI Taxonomy" id="261392"/>
    <lineage>
        <taxon>Bacteria</taxon>
        <taxon>Pseudomonadati</taxon>
        <taxon>Spirochaetota</taxon>
        <taxon>Spirochaetia</taxon>
        <taxon>Spirochaetales</taxon>
        <taxon>Treponemataceae</taxon>
        <taxon>Treponema</taxon>
    </lineage>
</organism>
<dbReference type="SFLD" id="SFLDG01129">
    <property type="entry name" value="C1.5:_HAD__Beta-PGM__Phosphata"/>
    <property type="match status" value="1"/>
</dbReference>
<dbReference type="EMBL" id="FUWG01000010">
    <property type="protein sequence ID" value="SJZ51138.1"/>
    <property type="molecule type" value="Genomic_DNA"/>
</dbReference>
<dbReference type="OrthoDB" id="9807630at2"/>
<keyword evidence="1" id="KW-0378">Hydrolase</keyword>
<dbReference type="AlphaFoldDB" id="A0A1T4L980"/>
<dbReference type="PANTHER" id="PTHR12725:SF117">
    <property type="entry name" value="HALOACID DEHALOGENASE-LIKE HYDROLASE"/>
    <property type="match status" value="1"/>
</dbReference>
<dbReference type="Gene3D" id="1.10.150.450">
    <property type="match status" value="1"/>
</dbReference>
<evidence type="ECO:0000313" key="1">
    <source>
        <dbReference type="EMBL" id="SJZ51138.1"/>
    </source>
</evidence>
<dbReference type="RefSeq" id="WP_078933427.1">
    <property type="nucleotide sequence ID" value="NZ_FUWG01000010.1"/>
</dbReference>
<dbReference type="PANTHER" id="PTHR12725">
    <property type="entry name" value="HALOACID DEHALOGENASE-LIKE HYDROLASE"/>
    <property type="match status" value="1"/>
</dbReference>
<dbReference type="SUPFAM" id="SSF56784">
    <property type="entry name" value="HAD-like"/>
    <property type="match status" value="1"/>
</dbReference>